<gene>
    <name evidence="1" type="ORF">CF165_47010</name>
</gene>
<organism evidence="1 2">
    <name type="scientific">Amycolatopsis vastitatis</name>
    <dbReference type="NCBI Taxonomy" id="1905142"/>
    <lineage>
        <taxon>Bacteria</taxon>
        <taxon>Bacillati</taxon>
        <taxon>Actinomycetota</taxon>
        <taxon>Actinomycetes</taxon>
        <taxon>Pseudonocardiales</taxon>
        <taxon>Pseudonocardiaceae</taxon>
        <taxon>Amycolatopsis</taxon>
    </lineage>
</organism>
<dbReference type="EMBL" id="NMUL01000079">
    <property type="protein sequence ID" value="OXM59561.1"/>
    <property type="molecule type" value="Genomic_DNA"/>
</dbReference>
<proteinExistence type="predicted"/>
<dbReference type="RefSeq" id="WP_093954105.1">
    <property type="nucleotide sequence ID" value="NZ_NMUL01000079.1"/>
</dbReference>
<name>A0A229SLP1_9PSEU</name>
<evidence type="ECO:0000313" key="1">
    <source>
        <dbReference type="EMBL" id="OXM59561.1"/>
    </source>
</evidence>
<accession>A0A229SLP1</accession>
<dbReference type="Proteomes" id="UP000215199">
    <property type="component" value="Unassembled WGS sequence"/>
</dbReference>
<comment type="caution">
    <text evidence="1">The sequence shown here is derived from an EMBL/GenBank/DDBJ whole genome shotgun (WGS) entry which is preliminary data.</text>
</comment>
<dbReference type="OrthoDB" id="4194155at2"/>
<sequence length="329" mass="35802">MFATTPSTPAANVDAVPDETGRADAVTGRAAFFLGRGHRATARAVFTSCAPGTPPDPFTLACLPVGRRLLEAATAEDFGNALAELADAWTTAGYGYANLRDGGPLEPDPLTAPPPDGTPFEDCGGYEDCGECEVHRVPKPTRWAWYSYAFDGDRVLCFLPRIYHDTIHGGYWNTVHLAPGLPPRVELTPAGRTYGESYPATAALDLPALAVWIMAELTTLGRRDDSAIWSHIRYAAVVNTTLNEIRLLLFGLADQGPDESGNWSDHSRAFQELNATIQAHNWTNQIVSGDCRFGYFDHPVSAYDLPASRTRQRPPGTVTVVTDPRPFWP</sequence>
<evidence type="ECO:0000313" key="2">
    <source>
        <dbReference type="Proteomes" id="UP000215199"/>
    </source>
</evidence>
<keyword evidence="2" id="KW-1185">Reference proteome</keyword>
<dbReference type="AlphaFoldDB" id="A0A229SLP1"/>
<reference evidence="2" key="1">
    <citation type="submission" date="2017-07" db="EMBL/GenBank/DDBJ databases">
        <title>Comparative genome mining reveals phylogenetic distribution patterns of secondary metabolites in Amycolatopsis.</title>
        <authorList>
            <person name="Adamek M."/>
            <person name="Alanjary M."/>
            <person name="Sales-Ortells H."/>
            <person name="Goodfellow M."/>
            <person name="Bull A.T."/>
            <person name="Kalinowski J."/>
            <person name="Ziemert N."/>
        </authorList>
    </citation>
    <scope>NUCLEOTIDE SEQUENCE [LARGE SCALE GENOMIC DNA]</scope>
    <source>
        <strain evidence="2">H5</strain>
    </source>
</reference>
<protein>
    <submittedName>
        <fullName evidence="1">Uncharacterized protein</fullName>
    </submittedName>
</protein>